<dbReference type="AlphaFoldDB" id="A0A916XUA5"/>
<accession>A0A916XUA5</accession>
<protein>
    <submittedName>
        <fullName evidence="2">Uncharacterized protein</fullName>
    </submittedName>
</protein>
<gene>
    <name evidence="2" type="ORF">GCM10011335_14280</name>
</gene>
<feature type="signal peptide" evidence="1">
    <location>
        <begin position="1"/>
        <end position="27"/>
    </location>
</feature>
<dbReference type="EMBL" id="BMJJ01000003">
    <property type="protein sequence ID" value="GGD12561.1"/>
    <property type="molecule type" value="Genomic_DNA"/>
</dbReference>
<keyword evidence="1" id="KW-0732">Signal</keyword>
<dbReference type="RefSeq" id="WP_274604578.1">
    <property type="nucleotide sequence ID" value="NZ_BMJJ01000003.1"/>
</dbReference>
<proteinExistence type="predicted"/>
<organism evidence="2 3">
    <name type="scientific">Aureimonas glaciei</name>
    <dbReference type="NCBI Taxonomy" id="1776957"/>
    <lineage>
        <taxon>Bacteria</taxon>
        <taxon>Pseudomonadati</taxon>
        <taxon>Pseudomonadota</taxon>
        <taxon>Alphaproteobacteria</taxon>
        <taxon>Hyphomicrobiales</taxon>
        <taxon>Aurantimonadaceae</taxon>
        <taxon>Aureimonas</taxon>
    </lineage>
</organism>
<name>A0A916XUA5_9HYPH</name>
<reference evidence="2" key="1">
    <citation type="journal article" date="2014" name="Int. J. Syst. Evol. Microbiol.">
        <title>Complete genome sequence of Corynebacterium casei LMG S-19264T (=DSM 44701T), isolated from a smear-ripened cheese.</title>
        <authorList>
            <consortium name="US DOE Joint Genome Institute (JGI-PGF)"/>
            <person name="Walter F."/>
            <person name="Albersmeier A."/>
            <person name="Kalinowski J."/>
            <person name="Ruckert C."/>
        </authorList>
    </citation>
    <scope>NUCLEOTIDE SEQUENCE</scope>
    <source>
        <strain evidence="2">CGMCC 1.15493</strain>
    </source>
</reference>
<feature type="chain" id="PRO_5036802525" evidence="1">
    <location>
        <begin position="28"/>
        <end position="121"/>
    </location>
</feature>
<evidence type="ECO:0000313" key="2">
    <source>
        <dbReference type="EMBL" id="GGD12561.1"/>
    </source>
</evidence>
<evidence type="ECO:0000256" key="1">
    <source>
        <dbReference type="SAM" id="SignalP"/>
    </source>
</evidence>
<dbReference type="Proteomes" id="UP000613160">
    <property type="component" value="Unassembled WGS sequence"/>
</dbReference>
<reference evidence="2" key="2">
    <citation type="submission" date="2020-09" db="EMBL/GenBank/DDBJ databases">
        <authorList>
            <person name="Sun Q."/>
            <person name="Zhou Y."/>
        </authorList>
    </citation>
    <scope>NUCLEOTIDE SEQUENCE</scope>
    <source>
        <strain evidence="2">CGMCC 1.15493</strain>
    </source>
</reference>
<sequence>MTDLRLLLLTGRALALAVLCLASAAEAREPAAGGPMHLAQLARPSAAAGLLPAVTLPEAQPLRMAGGDCSGAAAQAAADSGGQVLSVSSSEQGGRTVCIVTVLIPGEDGGRPRKKTITIPQ</sequence>
<evidence type="ECO:0000313" key="3">
    <source>
        <dbReference type="Proteomes" id="UP000613160"/>
    </source>
</evidence>
<comment type="caution">
    <text evidence="2">The sequence shown here is derived from an EMBL/GenBank/DDBJ whole genome shotgun (WGS) entry which is preliminary data.</text>
</comment>
<keyword evidence="3" id="KW-1185">Reference proteome</keyword>